<evidence type="ECO:0000256" key="1">
    <source>
        <dbReference type="SAM" id="SignalP"/>
    </source>
</evidence>
<dbReference type="RefSeq" id="WP_184205454.1">
    <property type="nucleotide sequence ID" value="NZ_JACHIF010000001.1"/>
</dbReference>
<dbReference type="AlphaFoldDB" id="A0A7W8DNG4"/>
<dbReference type="Proteomes" id="UP000534294">
    <property type="component" value="Unassembled WGS sequence"/>
</dbReference>
<feature type="signal peptide" evidence="1">
    <location>
        <begin position="1"/>
        <end position="32"/>
    </location>
</feature>
<evidence type="ECO:0000313" key="2">
    <source>
        <dbReference type="EMBL" id="MBB5036514.1"/>
    </source>
</evidence>
<name>A0A7W8DNG4_9BACT</name>
<organism evidence="2 3">
    <name type="scientific">Prosthecobacter dejongeii</name>
    <dbReference type="NCBI Taxonomy" id="48465"/>
    <lineage>
        <taxon>Bacteria</taxon>
        <taxon>Pseudomonadati</taxon>
        <taxon>Verrucomicrobiota</taxon>
        <taxon>Verrucomicrobiia</taxon>
        <taxon>Verrucomicrobiales</taxon>
        <taxon>Verrucomicrobiaceae</taxon>
        <taxon>Prosthecobacter</taxon>
    </lineage>
</organism>
<keyword evidence="3" id="KW-1185">Reference proteome</keyword>
<feature type="chain" id="PRO_5030831399" evidence="1">
    <location>
        <begin position="33"/>
        <end position="157"/>
    </location>
</feature>
<proteinExistence type="predicted"/>
<evidence type="ECO:0000313" key="3">
    <source>
        <dbReference type="Proteomes" id="UP000534294"/>
    </source>
</evidence>
<dbReference type="EMBL" id="JACHIF010000001">
    <property type="protein sequence ID" value="MBB5036514.1"/>
    <property type="molecule type" value="Genomic_DNA"/>
</dbReference>
<accession>A0A7W8DNG4</accession>
<gene>
    <name evidence="2" type="ORF">HNQ64_000748</name>
</gene>
<protein>
    <submittedName>
        <fullName evidence="2">Uncharacterized protein</fullName>
    </submittedName>
</protein>
<sequence>MTPSLFPPRTARAVFCFLALLCLFSPFSPLNAGTPEEAEAAAQALARDQEKAGYIFRAEAWTGALNQEIGKAVKMQLFKGNEYCIGVAVPRKDGVHISGSVLDFKGDPVGEIQPVMDGWGFLLFFKPKKTGVYVVTVHQTEAGKKKDTSCAIITGYK</sequence>
<keyword evidence="1" id="KW-0732">Signal</keyword>
<reference evidence="2 3" key="1">
    <citation type="submission" date="2020-08" db="EMBL/GenBank/DDBJ databases">
        <title>Genomic Encyclopedia of Type Strains, Phase IV (KMG-IV): sequencing the most valuable type-strain genomes for metagenomic binning, comparative biology and taxonomic classification.</title>
        <authorList>
            <person name="Goeker M."/>
        </authorList>
    </citation>
    <scope>NUCLEOTIDE SEQUENCE [LARGE SCALE GENOMIC DNA]</scope>
    <source>
        <strain evidence="2 3">DSM 12251</strain>
    </source>
</reference>
<comment type="caution">
    <text evidence="2">The sequence shown here is derived from an EMBL/GenBank/DDBJ whole genome shotgun (WGS) entry which is preliminary data.</text>
</comment>